<dbReference type="SUPFAM" id="SSF54593">
    <property type="entry name" value="Glyoxalase/Bleomycin resistance protein/Dihydroxybiphenyl dioxygenase"/>
    <property type="match status" value="1"/>
</dbReference>
<feature type="domain" description="VOC" evidence="1">
    <location>
        <begin position="40"/>
        <end position="162"/>
    </location>
</feature>
<reference evidence="5" key="3">
    <citation type="journal article" date="2020" name="Curr. Biol.">
        <title>Chromatin organization in early land plants reveals an ancestral association between H3K27me3, transposons, and constitutive heterochromatin.</title>
        <authorList>
            <person name="Montgomery S.A."/>
            <person name="Tanizawa Y."/>
            <person name="Galik B."/>
            <person name="Wang N."/>
            <person name="Ito T."/>
            <person name="Mochizuki T."/>
            <person name="Akimcheva S."/>
            <person name="Bowman J.L."/>
            <person name="Cognat V."/>
            <person name="Marechal-Drouard L."/>
            <person name="Ekker H."/>
            <person name="Hong S.F."/>
            <person name="Kohchi T."/>
            <person name="Lin S.S."/>
            <person name="Liu L.D."/>
            <person name="Nakamura Y."/>
            <person name="Valeeva L.R."/>
            <person name="Shakirov E.V."/>
            <person name="Shippen D.E."/>
            <person name="Wei W.L."/>
            <person name="Yagura M."/>
            <person name="Yamaoka S."/>
            <person name="Yamato K.T."/>
            <person name="Liu C."/>
            <person name="Berger F."/>
        </authorList>
    </citation>
    <scope>NUCLEOTIDE SEQUENCE [LARGE SCALE GENOMIC DNA]</scope>
    <source>
        <strain evidence="5">Tak-1</strain>
    </source>
</reference>
<dbReference type="CDD" id="cd07245">
    <property type="entry name" value="VOC_like"/>
    <property type="match status" value="1"/>
</dbReference>
<dbReference type="AlphaFoldDB" id="A0A176WJK7"/>
<dbReference type="InterPro" id="IPR037523">
    <property type="entry name" value="VOC_core"/>
</dbReference>
<dbReference type="Gene3D" id="3.10.180.10">
    <property type="entry name" value="2,3-Dihydroxybiphenyl 1,2-Dioxygenase, domain 1"/>
    <property type="match status" value="1"/>
</dbReference>
<dbReference type="EMBL" id="AP019868">
    <property type="protein sequence ID" value="BBN04366.1"/>
    <property type="molecule type" value="Genomic_DNA"/>
</dbReference>
<dbReference type="Proteomes" id="UP001162541">
    <property type="component" value="Chromosome 3"/>
</dbReference>
<dbReference type="Proteomes" id="UP000077202">
    <property type="component" value="Unassembled WGS sequence"/>
</dbReference>
<evidence type="ECO:0000259" key="1">
    <source>
        <dbReference type="PROSITE" id="PS51819"/>
    </source>
</evidence>
<sequence>MELVEPTVDGGGNIQPVSMNQMAHTNLSRLRKASALPLSCINHISRKCSNLPESQRFYEDLLGFVQVKRPGSLAVSGVWLFNYGIGIHLLQSMALPGSAQRKELNPNDDHLSFQCEDIDRVERMLRANGVQFLRREIEEDGIMIDQLFFHDPDCFMIEVCNCDQLPLVPLARSASLKNQHHFFSACKRTMGLINAASTFTAAHTPSPPTDQTLNQT</sequence>
<keyword evidence="4" id="KW-1185">Reference proteome</keyword>
<dbReference type="PANTHER" id="PTHR46142">
    <property type="match status" value="1"/>
</dbReference>
<gene>
    <name evidence="3" type="ORF">AXG93_3242s1450</name>
    <name evidence="2" type="ORF">Mp_3g03980</name>
</gene>
<dbReference type="Pfam" id="PF00903">
    <property type="entry name" value="Glyoxalase"/>
    <property type="match status" value="1"/>
</dbReference>
<evidence type="ECO:0000313" key="2">
    <source>
        <dbReference type="EMBL" id="BBN04366.1"/>
    </source>
</evidence>
<evidence type="ECO:0000313" key="3">
    <source>
        <dbReference type="EMBL" id="OAE32522.1"/>
    </source>
</evidence>
<dbReference type="EMBL" id="LVLJ01000808">
    <property type="protein sequence ID" value="OAE32522.1"/>
    <property type="molecule type" value="Genomic_DNA"/>
</dbReference>
<accession>A0A176WJK7</accession>
<protein>
    <recommendedName>
        <fullName evidence="1">VOC domain-containing protein</fullName>
    </recommendedName>
</protein>
<organism evidence="3 4">
    <name type="scientific">Marchantia polymorpha subsp. ruderalis</name>
    <dbReference type="NCBI Taxonomy" id="1480154"/>
    <lineage>
        <taxon>Eukaryota</taxon>
        <taxon>Viridiplantae</taxon>
        <taxon>Streptophyta</taxon>
        <taxon>Embryophyta</taxon>
        <taxon>Marchantiophyta</taxon>
        <taxon>Marchantiopsida</taxon>
        <taxon>Marchantiidae</taxon>
        <taxon>Marchantiales</taxon>
        <taxon>Marchantiaceae</taxon>
        <taxon>Marchantia</taxon>
    </lineage>
</organism>
<reference evidence="3 4" key="1">
    <citation type="submission" date="2016-03" db="EMBL/GenBank/DDBJ databases">
        <title>Mechanisms controlling the formation of the plant cell surface in tip-growing cells are functionally conserved among land plants.</title>
        <authorList>
            <person name="Honkanen S."/>
            <person name="Jones V.A."/>
            <person name="Morieri G."/>
            <person name="Champion C."/>
            <person name="Hetherington A.J."/>
            <person name="Kelly S."/>
            <person name="Saint-Marcoux D."/>
            <person name="Proust H."/>
            <person name="Prescott H."/>
            <person name="Dolan L."/>
        </authorList>
    </citation>
    <scope>NUCLEOTIDE SEQUENCE [LARGE SCALE GENOMIC DNA]</scope>
    <source>
        <strain evidence="4">cv. Tak-1 and cv. Tak-2</strain>
        <tissue evidence="3">Whole gametophyte</tissue>
    </source>
</reference>
<evidence type="ECO:0000313" key="5">
    <source>
        <dbReference type="Proteomes" id="UP001162541"/>
    </source>
</evidence>
<evidence type="ECO:0000313" key="4">
    <source>
        <dbReference type="Proteomes" id="UP000077202"/>
    </source>
</evidence>
<proteinExistence type="predicted"/>
<dbReference type="InterPro" id="IPR004360">
    <property type="entry name" value="Glyas_Fos-R_dOase_dom"/>
</dbReference>
<dbReference type="InterPro" id="IPR029068">
    <property type="entry name" value="Glyas_Bleomycin-R_OHBP_Dase"/>
</dbReference>
<dbReference type="PANTHER" id="PTHR46142:SF3">
    <property type="entry name" value="F18B13.24 PROTEIN"/>
    <property type="match status" value="1"/>
</dbReference>
<reference evidence="2" key="2">
    <citation type="journal article" date="2019" name="Curr. Biol.">
        <title>Chromatin organization in early land plants reveals an ancestral association between H3K27me3, transposons, and constitutive heterochromatin.</title>
        <authorList>
            <person name="Montgomery S.A."/>
            <person name="Tanizawa Y."/>
            <person name="Galik B."/>
            <person name="Wang N."/>
            <person name="Ito T."/>
            <person name="Mochizuki T."/>
            <person name="Akimcheva S."/>
            <person name="Bowman J."/>
            <person name="Cognat V."/>
            <person name="Drouard L."/>
            <person name="Ekker H."/>
            <person name="Houng S."/>
            <person name="Kohchi T."/>
            <person name="Lin S."/>
            <person name="Liu L.D."/>
            <person name="Nakamura Y."/>
            <person name="Valeeva L.R."/>
            <person name="Shakirov E.V."/>
            <person name="Shippen D.E."/>
            <person name="Wei W."/>
            <person name="Yagura M."/>
            <person name="Yamaoka S."/>
            <person name="Yamato K.T."/>
            <person name="Liu C."/>
            <person name="Berger F."/>
        </authorList>
    </citation>
    <scope>NUCLEOTIDE SEQUENCE [LARGE SCALE GENOMIC DNA]</scope>
    <source>
        <strain evidence="2">Tak-1</strain>
    </source>
</reference>
<name>A0A176WJK7_MARPO</name>
<dbReference type="PROSITE" id="PS51819">
    <property type="entry name" value="VOC"/>
    <property type="match status" value="1"/>
</dbReference>